<proteinExistence type="predicted"/>
<reference evidence="2 3" key="1">
    <citation type="journal article" date="2015" name="Fungal Genet. Biol.">
        <title>Evolution of novel wood decay mechanisms in Agaricales revealed by the genome sequences of Fistulina hepatica and Cylindrobasidium torrendii.</title>
        <authorList>
            <person name="Floudas D."/>
            <person name="Held B.W."/>
            <person name="Riley R."/>
            <person name="Nagy L.G."/>
            <person name="Koehler G."/>
            <person name="Ransdell A.S."/>
            <person name="Younus H."/>
            <person name="Chow J."/>
            <person name="Chiniquy J."/>
            <person name="Lipzen A."/>
            <person name="Tritt A."/>
            <person name="Sun H."/>
            <person name="Haridas S."/>
            <person name="LaButti K."/>
            <person name="Ohm R.A."/>
            <person name="Kues U."/>
            <person name="Blanchette R.A."/>
            <person name="Grigoriev I.V."/>
            <person name="Minto R.E."/>
            <person name="Hibbett D.S."/>
        </authorList>
    </citation>
    <scope>NUCLEOTIDE SEQUENCE [LARGE SCALE GENOMIC DNA]</scope>
    <source>
        <strain evidence="2 3">ATCC 64428</strain>
    </source>
</reference>
<accession>A0A0D7A6I1</accession>
<dbReference type="Proteomes" id="UP000054144">
    <property type="component" value="Unassembled WGS sequence"/>
</dbReference>
<dbReference type="OrthoDB" id="2624308at2759"/>
<sequence length="295" mass="33316">MATARVLHSGSPDPPKDTEETYTDRRQISACLLWVYVSTAWAKGRRGVQYIWLDEFCISDLVTENIPDELVQKQRSDELSVLSDVFRHASAVCVCCHVPQCTHTSSRCPWTERIFTLSEVLHAASVEILTCVVSPQDGVQGQWKWNLIERSPSRTFHEKIKAEAEAEEKPLWHLSAVMQHMTNAGSMPWQMAINALVIEVIRRDIATGFHDHKYLGKALNGLLPRRARRQDLRREDGWADFAWLLELNQGFYNAAALASACCLNDTRSTASWLGSPIQPHEGNERLEPIVSAIPV</sequence>
<feature type="non-terminal residue" evidence="2">
    <location>
        <position position="295"/>
    </location>
</feature>
<keyword evidence="3" id="KW-1185">Reference proteome</keyword>
<name>A0A0D7A6I1_9AGAR</name>
<gene>
    <name evidence="2" type="ORF">FISHEDRAFT_47446</name>
</gene>
<evidence type="ECO:0000256" key="1">
    <source>
        <dbReference type="SAM" id="MobiDB-lite"/>
    </source>
</evidence>
<evidence type="ECO:0008006" key="4">
    <source>
        <dbReference type="Google" id="ProtNLM"/>
    </source>
</evidence>
<dbReference type="EMBL" id="KN882035">
    <property type="protein sequence ID" value="KIY46325.1"/>
    <property type="molecule type" value="Genomic_DNA"/>
</dbReference>
<evidence type="ECO:0000313" key="3">
    <source>
        <dbReference type="Proteomes" id="UP000054144"/>
    </source>
</evidence>
<protein>
    <recommendedName>
        <fullName evidence="4">Heterokaryon incompatibility domain-containing protein</fullName>
    </recommendedName>
</protein>
<evidence type="ECO:0000313" key="2">
    <source>
        <dbReference type="EMBL" id="KIY46325.1"/>
    </source>
</evidence>
<organism evidence="2 3">
    <name type="scientific">Fistulina hepatica ATCC 64428</name>
    <dbReference type="NCBI Taxonomy" id="1128425"/>
    <lineage>
        <taxon>Eukaryota</taxon>
        <taxon>Fungi</taxon>
        <taxon>Dikarya</taxon>
        <taxon>Basidiomycota</taxon>
        <taxon>Agaricomycotina</taxon>
        <taxon>Agaricomycetes</taxon>
        <taxon>Agaricomycetidae</taxon>
        <taxon>Agaricales</taxon>
        <taxon>Fistulinaceae</taxon>
        <taxon>Fistulina</taxon>
    </lineage>
</organism>
<feature type="region of interest" description="Disordered" evidence="1">
    <location>
        <begin position="1"/>
        <end position="21"/>
    </location>
</feature>
<dbReference type="AlphaFoldDB" id="A0A0D7A6I1"/>